<dbReference type="InterPro" id="IPR036291">
    <property type="entry name" value="NAD(P)-bd_dom_sf"/>
</dbReference>
<dbReference type="Gene3D" id="3.40.50.720">
    <property type="entry name" value="NAD(P)-binding Rossmann-like Domain"/>
    <property type="match status" value="1"/>
</dbReference>
<organism evidence="2 3">
    <name type="scientific">Elysia crispata</name>
    <name type="common">lettuce slug</name>
    <dbReference type="NCBI Taxonomy" id="231223"/>
    <lineage>
        <taxon>Eukaryota</taxon>
        <taxon>Metazoa</taxon>
        <taxon>Spiralia</taxon>
        <taxon>Lophotrochozoa</taxon>
        <taxon>Mollusca</taxon>
        <taxon>Gastropoda</taxon>
        <taxon>Heterobranchia</taxon>
        <taxon>Euthyneura</taxon>
        <taxon>Panpulmonata</taxon>
        <taxon>Sacoglossa</taxon>
        <taxon>Placobranchoidea</taxon>
        <taxon>Plakobranchidae</taxon>
        <taxon>Elysia</taxon>
    </lineage>
</organism>
<sequence length="216" mass="23549">MKLFIVGSTGPTGLHLVEQALSRGHEVITVVRSPSKMTVKHEKLTVIEGSVLQDTAMVQHMKGCDAVVSAIGGQNGTFNPCTIYTASGAAIVKAMREAGVKRLVVCTAWATKDHPELPLLWRWVFRYTIIRNVLRDMGEFEDYLALDCQDLNITVVRPGILTNGPATGNPPQTEVDKYSVGGAWWIGGMISRADVAAFMLNCLDKSDYDNKSVAII</sequence>
<dbReference type="EMBL" id="JAWDGP010005217">
    <property type="protein sequence ID" value="KAK3758755.1"/>
    <property type="molecule type" value="Genomic_DNA"/>
</dbReference>
<evidence type="ECO:0000259" key="1">
    <source>
        <dbReference type="Pfam" id="PF13460"/>
    </source>
</evidence>
<dbReference type="PANTHER" id="PTHR15020:SF50">
    <property type="entry name" value="UPF0659 PROTEIN YMR090W"/>
    <property type="match status" value="1"/>
</dbReference>
<keyword evidence="3" id="KW-1185">Reference proteome</keyword>
<dbReference type="CDD" id="cd05244">
    <property type="entry name" value="BVR-B_like_SDR_a"/>
    <property type="match status" value="1"/>
</dbReference>
<evidence type="ECO:0000313" key="3">
    <source>
        <dbReference type="Proteomes" id="UP001283361"/>
    </source>
</evidence>
<name>A0AAE0YXK6_9GAST</name>
<dbReference type="GO" id="GO:0003824">
    <property type="term" value="F:catalytic activity"/>
    <property type="evidence" value="ECO:0007669"/>
    <property type="project" value="UniProtKB-ARBA"/>
</dbReference>
<dbReference type="PANTHER" id="PTHR15020">
    <property type="entry name" value="FLAVIN REDUCTASE-RELATED"/>
    <property type="match status" value="1"/>
</dbReference>
<protein>
    <recommendedName>
        <fullName evidence="1">NAD(P)-binding domain-containing protein</fullName>
    </recommendedName>
</protein>
<comment type="caution">
    <text evidence="2">The sequence shown here is derived from an EMBL/GenBank/DDBJ whole genome shotgun (WGS) entry which is preliminary data.</text>
</comment>
<gene>
    <name evidence="2" type="ORF">RRG08_013840</name>
</gene>
<dbReference type="InterPro" id="IPR016040">
    <property type="entry name" value="NAD(P)-bd_dom"/>
</dbReference>
<dbReference type="AlphaFoldDB" id="A0AAE0YXK6"/>
<feature type="domain" description="NAD(P)-binding" evidence="1">
    <location>
        <begin position="7"/>
        <end position="205"/>
    </location>
</feature>
<reference evidence="2" key="1">
    <citation type="journal article" date="2023" name="G3 (Bethesda)">
        <title>A reference genome for the long-term kleptoplast-retaining sea slug Elysia crispata morphotype clarki.</title>
        <authorList>
            <person name="Eastman K.E."/>
            <person name="Pendleton A.L."/>
            <person name="Shaikh M.A."/>
            <person name="Suttiyut T."/>
            <person name="Ogas R."/>
            <person name="Tomko P."/>
            <person name="Gavelis G."/>
            <person name="Widhalm J.R."/>
            <person name="Wisecaver J.H."/>
        </authorList>
    </citation>
    <scope>NUCLEOTIDE SEQUENCE</scope>
    <source>
        <strain evidence="2">ECLA1</strain>
    </source>
</reference>
<proteinExistence type="predicted"/>
<dbReference type="SUPFAM" id="SSF51735">
    <property type="entry name" value="NAD(P)-binding Rossmann-fold domains"/>
    <property type="match status" value="1"/>
</dbReference>
<dbReference type="Proteomes" id="UP001283361">
    <property type="component" value="Unassembled WGS sequence"/>
</dbReference>
<dbReference type="Pfam" id="PF13460">
    <property type="entry name" value="NAD_binding_10"/>
    <property type="match status" value="1"/>
</dbReference>
<accession>A0AAE0YXK6</accession>
<evidence type="ECO:0000313" key="2">
    <source>
        <dbReference type="EMBL" id="KAK3758755.1"/>
    </source>
</evidence>